<protein>
    <submittedName>
        <fullName evidence="1">Uncharacterized protein</fullName>
    </submittedName>
</protein>
<comment type="caution">
    <text evidence="1">The sequence shown here is derived from an EMBL/GenBank/DDBJ whole genome shotgun (WGS) entry which is preliminary data.</text>
</comment>
<proteinExistence type="predicted"/>
<name>R6R6Q4_9FIRM</name>
<evidence type="ECO:0000313" key="1">
    <source>
        <dbReference type="EMBL" id="CDC43585.1"/>
    </source>
</evidence>
<reference evidence="1" key="1">
    <citation type="submission" date="2012-11" db="EMBL/GenBank/DDBJ databases">
        <title>Dependencies among metagenomic species, viruses, plasmids and units of genetic variation.</title>
        <authorList>
            <person name="Nielsen H.B."/>
            <person name="Almeida M."/>
            <person name="Juncker A.S."/>
            <person name="Rasmussen S."/>
            <person name="Li J."/>
            <person name="Sunagawa S."/>
            <person name="Plichta D."/>
            <person name="Gautier L."/>
            <person name="Le Chatelier E."/>
            <person name="Peletier E."/>
            <person name="Bonde I."/>
            <person name="Nielsen T."/>
            <person name="Manichanh C."/>
            <person name="Arumugam M."/>
            <person name="Batto J."/>
            <person name="Santos M.B.Q.D."/>
            <person name="Blom N."/>
            <person name="Borruel N."/>
            <person name="Burgdorf K.S."/>
            <person name="Boumezbeur F."/>
            <person name="Casellas F."/>
            <person name="Dore J."/>
            <person name="Guarner F."/>
            <person name="Hansen T."/>
            <person name="Hildebrand F."/>
            <person name="Kaas R.S."/>
            <person name="Kennedy S."/>
            <person name="Kristiansen K."/>
            <person name="Kultima J.R."/>
            <person name="Leonard P."/>
            <person name="Levenez F."/>
            <person name="Lund O."/>
            <person name="Moumen B."/>
            <person name="Le Paslier D."/>
            <person name="Pons N."/>
            <person name="Pedersen O."/>
            <person name="Prifti E."/>
            <person name="Qin J."/>
            <person name="Raes J."/>
            <person name="Tap J."/>
            <person name="Tims S."/>
            <person name="Ussery D.W."/>
            <person name="Yamada T."/>
            <person name="MetaHit consortium"/>
            <person name="Renault P."/>
            <person name="Sicheritz-Ponten T."/>
            <person name="Bork P."/>
            <person name="Wang J."/>
            <person name="Brunak S."/>
            <person name="Ehrlich S.D."/>
        </authorList>
    </citation>
    <scope>NUCLEOTIDE SEQUENCE [LARGE SCALE GENOMIC DNA]</scope>
</reference>
<gene>
    <name evidence="1" type="ORF">BN788_01232</name>
</gene>
<accession>R6R6Q4</accession>
<dbReference type="EMBL" id="CBFJ010000019">
    <property type="protein sequence ID" value="CDC43585.1"/>
    <property type="molecule type" value="Genomic_DNA"/>
</dbReference>
<dbReference type="Proteomes" id="UP000018142">
    <property type="component" value="Unassembled WGS sequence"/>
</dbReference>
<sequence length="34" mass="4106">MLKPAAEPNRTGYDIDCIRNRRYLYEYNNKNNKA</sequence>
<dbReference type="AlphaFoldDB" id="R6R6Q4"/>
<organism evidence="1 2">
    <name type="scientific">[Eubacterium] siraeum CAG:80</name>
    <dbReference type="NCBI Taxonomy" id="1263080"/>
    <lineage>
        <taxon>Bacteria</taxon>
        <taxon>Bacillati</taxon>
        <taxon>Bacillota</taxon>
        <taxon>Clostridia</taxon>
        <taxon>Eubacteriales</taxon>
        <taxon>Oscillospiraceae</taxon>
        <taxon>Oscillospiraceae incertae sedis</taxon>
    </lineage>
</organism>
<evidence type="ECO:0000313" key="2">
    <source>
        <dbReference type="Proteomes" id="UP000018142"/>
    </source>
</evidence>